<evidence type="ECO:0000313" key="3">
    <source>
        <dbReference type="EMBL" id="GAA0761520.1"/>
    </source>
</evidence>
<sequence>MISAYSSSVSLSLFTLVLFTITFSSLQAQSPGVFGNKIFLVEVQSGLSFSWADLALADNSLSLEQEATFENAFKAEVGIGLNYSLSPNLLAGFNLGTGFLTYDTEPRGTDNSFTNYQLGPYLRYHVPLNALFSVFAQAGINQNFLNSNVVASSTYTHNYLDLGFNMKLKQKWWVYLKFQNLLYFYTDDFNFEDRSGFGISNPFTNFIDFPVFGVMYQLD</sequence>
<feature type="domain" description="Outer membrane protein beta-barrel" evidence="2">
    <location>
        <begin position="44"/>
        <end position="188"/>
    </location>
</feature>
<keyword evidence="1" id="KW-0732">Signal</keyword>
<reference evidence="3 4" key="1">
    <citation type="journal article" date="2019" name="Int. J. Syst. Evol. Microbiol.">
        <title>The Global Catalogue of Microorganisms (GCM) 10K type strain sequencing project: providing services to taxonomists for standard genome sequencing and annotation.</title>
        <authorList>
            <consortium name="The Broad Institute Genomics Platform"/>
            <consortium name="The Broad Institute Genome Sequencing Center for Infectious Disease"/>
            <person name="Wu L."/>
            <person name="Ma J."/>
        </authorList>
    </citation>
    <scope>NUCLEOTIDE SEQUENCE [LARGE SCALE GENOMIC DNA]</scope>
    <source>
        <strain evidence="3 4">JCM 16231</strain>
    </source>
</reference>
<dbReference type="Pfam" id="PF13505">
    <property type="entry name" value="OMP_b-brl"/>
    <property type="match status" value="1"/>
</dbReference>
<dbReference type="InterPro" id="IPR036709">
    <property type="entry name" value="Autotransporte_beta_dom_sf"/>
</dbReference>
<protein>
    <recommendedName>
        <fullName evidence="2">Outer membrane protein beta-barrel domain-containing protein</fullName>
    </recommendedName>
</protein>
<keyword evidence="4" id="KW-1185">Reference proteome</keyword>
<accession>A0ABN1KCE5</accession>
<dbReference type="Gene3D" id="2.40.128.130">
    <property type="entry name" value="Autotransporter beta-domain"/>
    <property type="match status" value="1"/>
</dbReference>
<dbReference type="EMBL" id="BAAAGG010000021">
    <property type="protein sequence ID" value="GAA0761520.1"/>
    <property type="molecule type" value="Genomic_DNA"/>
</dbReference>
<organism evidence="3 4">
    <name type="scientific">Psychroflexus lacisalsi</name>
    <dbReference type="NCBI Taxonomy" id="503928"/>
    <lineage>
        <taxon>Bacteria</taxon>
        <taxon>Pseudomonadati</taxon>
        <taxon>Bacteroidota</taxon>
        <taxon>Flavobacteriia</taxon>
        <taxon>Flavobacteriales</taxon>
        <taxon>Flavobacteriaceae</taxon>
        <taxon>Psychroflexus</taxon>
    </lineage>
</organism>
<dbReference type="Proteomes" id="UP001500185">
    <property type="component" value="Unassembled WGS sequence"/>
</dbReference>
<evidence type="ECO:0000256" key="1">
    <source>
        <dbReference type="ARBA" id="ARBA00022729"/>
    </source>
</evidence>
<gene>
    <name evidence="3" type="ORF">GCM10009433_20920</name>
</gene>
<name>A0ABN1KCE5_9FLAO</name>
<evidence type="ECO:0000313" key="4">
    <source>
        <dbReference type="Proteomes" id="UP001500185"/>
    </source>
</evidence>
<dbReference type="InterPro" id="IPR011250">
    <property type="entry name" value="OMP/PagP_B-barrel"/>
</dbReference>
<dbReference type="InterPro" id="IPR027385">
    <property type="entry name" value="Beta-barrel_OMP"/>
</dbReference>
<dbReference type="RefSeq" id="WP_224454960.1">
    <property type="nucleotide sequence ID" value="NZ_BAAAGG010000021.1"/>
</dbReference>
<dbReference type="SUPFAM" id="SSF56925">
    <property type="entry name" value="OMPA-like"/>
    <property type="match status" value="1"/>
</dbReference>
<comment type="caution">
    <text evidence="3">The sequence shown here is derived from an EMBL/GenBank/DDBJ whole genome shotgun (WGS) entry which is preliminary data.</text>
</comment>
<proteinExistence type="predicted"/>
<evidence type="ECO:0000259" key="2">
    <source>
        <dbReference type="Pfam" id="PF13505"/>
    </source>
</evidence>